<protein>
    <submittedName>
        <fullName evidence="2">Uncharacterized protein</fullName>
    </submittedName>
</protein>
<keyword evidence="3" id="KW-1185">Reference proteome</keyword>
<feature type="compositionally biased region" description="Polar residues" evidence="1">
    <location>
        <begin position="12"/>
        <end position="22"/>
    </location>
</feature>
<dbReference type="Gramene" id="evm.model.02.1635">
    <property type="protein sequence ID" value="cds.evm.model.02.1635"/>
    <property type="gene ID" value="evm.TU.02.1635"/>
</dbReference>
<reference evidence="2" key="1">
    <citation type="submission" date="2018-11" db="EMBL/GenBank/DDBJ databases">
        <authorList>
            <person name="Grassa J C."/>
        </authorList>
    </citation>
    <scope>NUCLEOTIDE SEQUENCE [LARGE SCALE GENOMIC DNA]</scope>
</reference>
<sequence>MVNTRRPPVAPSASSGLPQDPQTIDPDVNVPATTKTPMNSADVVNPAISTGTTNLATIAGQDGTHITMDLSNRPLPLREDPLQSPPTEGRILGEHLQGTQPNHILNIMQERQDQELASPI</sequence>
<dbReference type="AlphaFoldDB" id="A0A803NUE2"/>
<dbReference type="EnsemblPlants" id="evm.model.02.1635">
    <property type="protein sequence ID" value="cds.evm.model.02.1635"/>
    <property type="gene ID" value="evm.TU.02.1635"/>
</dbReference>
<dbReference type="EMBL" id="UZAU01000210">
    <property type="status" value="NOT_ANNOTATED_CDS"/>
    <property type="molecule type" value="Genomic_DNA"/>
</dbReference>
<evidence type="ECO:0000313" key="3">
    <source>
        <dbReference type="Proteomes" id="UP000596661"/>
    </source>
</evidence>
<reference evidence="2" key="2">
    <citation type="submission" date="2021-03" db="UniProtKB">
        <authorList>
            <consortium name="EnsemblPlants"/>
        </authorList>
    </citation>
    <scope>IDENTIFICATION</scope>
</reference>
<evidence type="ECO:0000313" key="2">
    <source>
        <dbReference type="EnsemblPlants" id="cds.evm.model.02.1635"/>
    </source>
</evidence>
<name>A0A803NUE2_CANSA</name>
<accession>A0A803NUE2</accession>
<evidence type="ECO:0000256" key="1">
    <source>
        <dbReference type="SAM" id="MobiDB-lite"/>
    </source>
</evidence>
<feature type="region of interest" description="Disordered" evidence="1">
    <location>
        <begin position="1"/>
        <end position="45"/>
    </location>
</feature>
<proteinExistence type="predicted"/>
<organism evidence="2 3">
    <name type="scientific">Cannabis sativa</name>
    <name type="common">Hemp</name>
    <name type="synonym">Marijuana</name>
    <dbReference type="NCBI Taxonomy" id="3483"/>
    <lineage>
        <taxon>Eukaryota</taxon>
        <taxon>Viridiplantae</taxon>
        <taxon>Streptophyta</taxon>
        <taxon>Embryophyta</taxon>
        <taxon>Tracheophyta</taxon>
        <taxon>Spermatophyta</taxon>
        <taxon>Magnoliopsida</taxon>
        <taxon>eudicotyledons</taxon>
        <taxon>Gunneridae</taxon>
        <taxon>Pentapetalae</taxon>
        <taxon>rosids</taxon>
        <taxon>fabids</taxon>
        <taxon>Rosales</taxon>
        <taxon>Cannabaceae</taxon>
        <taxon>Cannabis</taxon>
    </lineage>
</organism>
<dbReference type="Proteomes" id="UP000596661">
    <property type="component" value="Chromosome 2"/>
</dbReference>
<feature type="region of interest" description="Disordered" evidence="1">
    <location>
        <begin position="69"/>
        <end position="93"/>
    </location>
</feature>